<evidence type="ECO:0000313" key="1">
    <source>
        <dbReference type="EMBL" id="KAJ8625482.1"/>
    </source>
</evidence>
<evidence type="ECO:0000313" key="2">
    <source>
        <dbReference type="Proteomes" id="UP001234297"/>
    </source>
</evidence>
<reference evidence="1 2" key="1">
    <citation type="journal article" date="2022" name="Hortic Res">
        <title>A haplotype resolved chromosomal level avocado genome allows analysis of novel avocado genes.</title>
        <authorList>
            <person name="Nath O."/>
            <person name="Fletcher S.J."/>
            <person name="Hayward A."/>
            <person name="Shaw L.M."/>
            <person name="Masouleh A.K."/>
            <person name="Furtado A."/>
            <person name="Henry R.J."/>
            <person name="Mitter N."/>
        </authorList>
    </citation>
    <scope>NUCLEOTIDE SEQUENCE [LARGE SCALE GENOMIC DNA]</scope>
    <source>
        <strain evidence="2">cv. Hass</strain>
    </source>
</reference>
<sequence length="275" mass="30483">MERLPEMNKDQRESADSSATSYGEPNLYTLKSNSDVTRISNQVSNSDRKFKCGPESYCQEIHTQQYSNSSSKGFPGEQLMMASSGSSITMQNPYNSCSPVIIYSHPASFANTTHSSSPLSEYLDRGSPDHLMDYGEDEIRSKIQELERELLNDNDDVLFDPDQDMTIDNEWVEPIKNLLLANSPKESFSSNSNGSSISSKKETPMRPMSTPRAPKQLLFECAAAIAEGNVEEASTLITKLRQIVSIQGCCHFAAPCAVEGWQHSVPKTFSTPEQT</sequence>
<comment type="caution">
    <text evidence="1">The sequence shown here is derived from an EMBL/GenBank/DDBJ whole genome shotgun (WGS) entry which is preliminary data.</text>
</comment>
<keyword evidence="2" id="KW-1185">Reference proteome</keyword>
<accession>A0ACC2KW94</accession>
<dbReference type="EMBL" id="CM056819">
    <property type="protein sequence ID" value="KAJ8625482.1"/>
    <property type="molecule type" value="Genomic_DNA"/>
</dbReference>
<protein>
    <submittedName>
        <fullName evidence="1">Uncharacterized protein</fullName>
    </submittedName>
</protein>
<proteinExistence type="predicted"/>
<dbReference type="Proteomes" id="UP001234297">
    <property type="component" value="Chromosome 11"/>
</dbReference>
<organism evidence="1 2">
    <name type="scientific">Persea americana</name>
    <name type="common">Avocado</name>
    <dbReference type="NCBI Taxonomy" id="3435"/>
    <lineage>
        <taxon>Eukaryota</taxon>
        <taxon>Viridiplantae</taxon>
        <taxon>Streptophyta</taxon>
        <taxon>Embryophyta</taxon>
        <taxon>Tracheophyta</taxon>
        <taxon>Spermatophyta</taxon>
        <taxon>Magnoliopsida</taxon>
        <taxon>Magnoliidae</taxon>
        <taxon>Laurales</taxon>
        <taxon>Lauraceae</taxon>
        <taxon>Persea</taxon>
    </lineage>
</organism>
<gene>
    <name evidence="1" type="ORF">MRB53_034012</name>
</gene>
<name>A0ACC2KW94_PERAE</name>